<name>A0A0L0GD42_9EUKA</name>
<dbReference type="AlphaFoldDB" id="A0A0L0GD42"/>
<reference evidence="1 2" key="1">
    <citation type="submission" date="2011-02" db="EMBL/GenBank/DDBJ databases">
        <title>The Genome Sequence of Sphaeroforma arctica JP610.</title>
        <authorList>
            <consortium name="The Broad Institute Genome Sequencing Platform"/>
            <person name="Russ C."/>
            <person name="Cuomo C."/>
            <person name="Young S.K."/>
            <person name="Zeng Q."/>
            <person name="Gargeya S."/>
            <person name="Alvarado L."/>
            <person name="Berlin A."/>
            <person name="Chapman S.B."/>
            <person name="Chen Z."/>
            <person name="Freedman E."/>
            <person name="Gellesch M."/>
            <person name="Goldberg J."/>
            <person name="Griggs A."/>
            <person name="Gujja S."/>
            <person name="Heilman E."/>
            <person name="Heiman D."/>
            <person name="Howarth C."/>
            <person name="Mehta T."/>
            <person name="Neiman D."/>
            <person name="Pearson M."/>
            <person name="Roberts A."/>
            <person name="Saif S."/>
            <person name="Shea T."/>
            <person name="Shenoy N."/>
            <person name="Sisk P."/>
            <person name="Stolte C."/>
            <person name="Sykes S."/>
            <person name="White J."/>
            <person name="Yandava C."/>
            <person name="Burger G."/>
            <person name="Gray M.W."/>
            <person name="Holland P.W.H."/>
            <person name="King N."/>
            <person name="Lang F.B.F."/>
            <person name="Roger A.J."/>
            <person name="Ruiz-Trillo I."/>
            <person name="Haas B."/>
            <person name="Nusbaum C."/>
            <person name="Birren B."/>
        </authorList>
    </citation>
    <scope>NUCLEOTIDE SEQUENCE [LARGE SCALE GENOMIC DNA]</scope>
    <source>
        <strain evidence="1 2">JP610</strain>
    </source>
</reference>
<protein>
    <submittedName>
        <fullName evidence="1">Uncharacterized protein</fullName>
    </submittedName>
</protein>
<dbReference type="EMBL" id="KQ241665">
    <property type="protein sequence ID" value="KNC86153.1"/>
    <property type="molecule type" value="Genomic_DNA"/>
</dbReference>
<evidence type="ECO:0000313" key="1">
    <source>
        <dbReference type="EMBL" id="KNC86153.1"/>
    </source>
</evidence>
<dbReference type="Proteomes" id="UP000054560">
    <property type="component" value="Unassembled WGS sequence"/>
</dbReference>
<sequence>MSSPFTPHPLNLPVELNPGIQRLALALALEANHSNTTAEHVSNKHVGSIWNCEKPTIDENSSCDVGPMGAFIYNYMMKYGTDSSLESQTSLEFKKSV</sequence>
<keyword evidence="2" id="KW-1185">Reference proteome</keyword>
<proteinExistence type="predicted"/>
<accession>A0A0L0GD42</accession>
<evidence type="ECO:0000313" key="2">
    <source>
        <dbReference type="Proteomes" id="UP000054560"/>
    </source>
</evidence>
<organism evidence="1 2">
    <name type="scientific">Sphaeroforma arctica JP610</name>
    <dbReference type="NCBI Taxonomy" id="667725"/>
    <lineage>
        <taxon>Eukaryota</taxon>
        <taxon>Ichthyosporea</taxon>
        <taxon>Ichthyophonida</taxon>
        <taxon>Sphaeroforma</taxon>
    </lineage>
</organism>
<gene>
    <name evidence="1" type="ORF">SARC_01679</name>
</gene>
<dbReference type="GeneID" id="25902183"/>
<dbReference type="RefSeq" id="XP_014160055.1">
    <property type="nucleotide sequence ID" value="XM_014304580.1"/>
</dbReference>